<dbReference type="Pfam" id="PF06445">
    <property type="entry name" value="GyrI-like"/>
    <property type="match status" value="1"/>
</dbReference>
<dbReference type="EMBL" id="CP060789">
    <property type="protein sequence ID" value="QNP55922.1"/>
    <property type="molecule type" value="Genomic_DNA"/>
</dbReference>
<feature type="domain" description="AraC effector-binding" evidence="1">
    <location>
        <begin position="13"/>
        <end position="164"/>
    </location>
</feature>
<dbReference type="SUPFAM" id="SSF55136">
    <property type="entry name" value="Probable bacterial effector-binding domain"/>
    <property type="match status" value="1"/>
</dbReference>
<name>A0A7H0H5V6_9ACTN</name>
<dbReference type="AlphaFoldDB" id="A0A7H0H5V6"/>
<reference evidence="2 3" key="1">
    <citation type="submission" date="2020-08" db="EMBL/GenBank/DDBJ databases">
        <title>Genome sequence of Tessaracoccus defluvii JCM 17540T.</title>
        <authorList>
            <person name="Hyun D.-W."/>
            <person name="Bae J.-W."/>
        </authorList>
    </citation>
    <scope>NUCLEOTIDE SEQUENCE [LARGE SCALE GENOMIC DNA]</scope>
    <source>
        <strain evidence="2 3">JCM 17540</strain>
    </source>
</reference>
<organism evidence="2 3">
    <name type="scientific">Tessaracoccus defluvii</name>
    <dbReference type="NCBI Taxonomy" id="1285901"/>
    <lineage>
        <taxon>Bacteria</taxon>
        <taxon>Bacillati</taxon>
        <taxon>Actinomycetota</taxon>
        <taxon>Actinomycetes</taxon>
        <taxon>Propionibacteriales</taxon>
        <taxon>Propionibacteriaceae</taxon>
        <taxon>Tessaracoccus</taxon>
    </lineage>
</organism>
<dbReference type="InterPro" id="IPR011256">
    <property type="entry name" value="Reg_factor_effector_dom_sf"/>
</dbReference>
<evidence type="ECO:0000313" key="2">
    <source>
        <dbReference type="EMBL" id="QNP55922.1"/>
    </source>
</evidence>
<dbReference type="RefSeq" id="WP_187721042.1">
    <property type="nucleotide sequence ID" value="NZ_BAABBL010000017.1"/>
</dbReference>
<dbReference type="SMART" id="SM00871">
    <property type="entry name" value="AraC_E_bind"/>
    <property type="match status" value="1"/>
</dbReference>
<dbReference type="KEGG" id="tdf:H9L22_17815"/>
<dbReference type="InterPro" id="IPR010499">
    <property type="entry name" value="AraC_E-bd"/>
</dbReference>
<protein>
    <submittedName>
        <fullName evidence="2">GyrI-like domain-containing protein</fullName>
    </submittedName>
</protein>
<dbReference type="Proteomes" id="UP000516117">
    <property type="component" value="Chromosome"/>
</dbReference>
<keyword evidence="3" id="KW-1185">Reference proteome</keyword>
<evidence type="ECO:0000259" key="1">
    <source>
        <dbReference type="SMART" id="SM00871"/>
    </source>
</evidence>
<proteinExistence type="predicted"/>
<gene>
    <name evidence="2" type="ORF">H9L22_17815</name>
</gene>
<dbReference type="InterPro" id="IPR029442">
    <property type="entry name" value="GyrI-like"/>
</dbReference>
<evidence type="ECO:0000313" key="3">
    <source>
        <dbReference type="Proteomes" id="UP000516117"/>
    </source>
</evidence>
<sequence length="164" mass="17400">MSTFVNHPTGWADPTVLEDVPVTTTAVVRHDDVTLADLPSLFDAGYQRVVAVTVALGVRLTGPALAVYEGDPAGTFSIEIGFPVERVFDETDGVRPSTLPGGRLAVSTHVGPYDSLPGAWETLMAFVSAQGLRPGDRMGEVYVTEPSPTTDPATLRTDLYVPVS</sequence>
<accession>A0A7H0H5V6</accession>
<dbReference type="Gene3D" id="3.20.80.10">
    <property type="entry name" value="Regulatory factor, effector binding domain"/>
    <property type="match status" value="1"/>
</dbReference>